<evidence type="ECO:0000256" key="4">
    <source>
        <dbReference type="ARBA" id="ARBA00022801"/>
    </source>
</evidence>
<dbReference type="RefSeq" id="XP_038778258.1">
    <property type="nucleotide sequence ID" value="XM_038922330.1"/>
</dbReference>
<evidence type="ECO:0000313" key="10">
    <source>
        <dbReference type="Proteomes" id="UP000662931"/>
    </source>
</evidence>
<accession>A0A875S198</accession>
<keyword evidence="3" id="KW-0227">DNA damage</keyword>
<dbReference type="GO" id="GO:0016829">
    <property type="term" value="F:lyase activity"/>
    <property type="evidence" value="ECO:0007669"/>
    <property type="project" value="UniProtKB-KW"/>
</dbReference>
<dbReference type="InterPro" id="IPR003738">
    <property type="entry name" value="SRAP"/>
</dbReference>
<sequence>MCGRYALPIEPQDLPAEFGKQNLAVDKVIDADKSTHHRYNIGPTQIAPAYYIYTDNKKDKLQAKHILRYMRWGMIPKWIKSKDKMSNYPTFNARYEKIGENKLWRTSVNQRCVIPIRGYYEWVKQTKPSKTTKQPYFIKRKDNKLMFLAGLYSRSILDGDEVYSYTIITRNAPKCLEWLHDRMPVVLDPDSEDFSRWLDTGEKKKWNDVKDLLKIYDGKNETLEWYKVDRSVGNVKNEDAKFVEPLVGIGEFFKVKQGPPEVKQEPLKVKQEPLKVKQEPLKVKQEPLKVKQEPLKVKQKPLEAEQKPLEAEQKPLEAAQEPLEQPLKKRKLRKKSL</sequence>
<dbReference type="Gene3D" id="3.90.1680.10">
    <property type="entry name" value="SOS response associated peptidase-like"/>
    <property type="match status" value="1"/>
</dbReference>
<dbReference type="SUPFAM" id="SSF143081">
    <property type="entry name" value="BB1717-like"/>
    <property type="match status" value="1"/>
</dbReference>
<dbReference type="GO" id="GO:0006508">
    <property type="term" value="P:proteolysis"/>
    <property type="evidence" value="ECO:0007669"/>
    <property type="project" value="UniProtKB-KW"/>
</dbReference>
<evidence type="ECO:0000256" key="3">
    <source>
        <dbReference type="ARBA" id="ARBA00022763"/>
    </source>
</evidence>
<dbReference type="OrthoDB" id="2111841at2759"/>
<dbReference type="PANTHER" id="PTHR13604:SF0">
    <property type="entry name" value="ABASIC SITE PROCESSING PROTEIN HMCES"/>
    <property type="match status" value="1"/>
</dbReference>
<keyword evidence="4" id="KW-0378">Hydrolase</keyword>
<dbReference type="GO" id="GO:0003697">
    <property type="term" value="F:single-stranded DNA binding"/>
    <property type="evidence" value="ECO:0007669"/>
    <property type="project" value="InterPro"/>
</dbReference>
<evidence type="ECO:0000256" key="2">
    <source>
        <dbReference type="ARBA" id="ARBA00022670"/>
    </source>
</evidence>
<organism evidence="9 10">
    <name type="scientific">Eeniella nana</name>
    <name type="common">Yeast</name>
    <name type="synonym">Brettanomyces nanus</name>
    <dbReference type="NCBI Taxonomy" id="13502"/>
    <lineage>
        <taxon>Eukaryota</taxon>
        <taxon>Fungi</taxon>
        <taxon>Dikarya</taxon>
        <taxon>Ascomycota</taxon>
        <taxon>Saccharomycotina</taxon>
        <taxon>Pichiomycetes</taxon>
        <taxon>Pichiales</taxon>
        <taxon>Pichiaceae</taxon>
        <taxon>Brettanomyces</taxon>
    </lineage>
</organism>
<dbReference type="AlphaFoldDB" id="A0A875S198"/>
<dbReference type="InterPro" id="IPR036590">
    <property type="entry name" value="SRAP-like"/>
</dbReference>
<dbReference type="Proteomes" id="UP000662931">
    <property type="component" value="Chromosome 2"/>
</dbReference>
<dbReference type="GO" id="GO:0008233">
    <property type="term" value="F:peptidase activity"/>
    <property type="evidence" value="ECO:0007669"/>
    <property type="project" value="UniProtKB-KW"/>
</dbReference>
<evidence type="ECO:0000256" key="5">
    <source>
        <dbReference type="ARBA" id="ARBA00023124"/>
    </source>
</evidence>
<evidence type="ECO:0000313" key="9">
    <source>
        <dbReference type="EMBL" id="QPG74693.1"/>
    </source>
</evidence>
<evidence type="ECO:0008006" key="11">
    <source>
        <dbReference type="Google" id="ProtNLM"/>
    </source>
</evidence>
<gene>
    <name evidence="9" type="ORF">FOA43_002026</name>
</gene>
<keyword evidence="2" id="KW-0645">Protease</keyword>
<dbReference type="Pfam" id="PF02586">
    <property type="entry name" value="SRAP"/>
    <property type="match status" value="1"/>
</dbReference>
<comment type="similarity">
    <text evidence="1">Belongs to the SOS response-associated peptidase family.</text>
</comment>
<keyword evidence="10" id="KW-1185">Reference proteome</keyword>
<name>A0A875S198_EENNA</name>
<dbReference type="PANTHER" id="PTHR13604">
    <property type="entry name" value="DC12-RELATED"/>
    <property type="match status" value="1"/>
</dbReference>
<evidence type="ECO:0000256" key="8">
    <source>
        <dbReference type="SAM" id="MobiDB-lite"/>
    </source>
</evidence>
<dbReference type="GO" id="GO:0106300">
    <property type="term" value="P:protein-DNA covalent cross-linking repair"/>
    <property type="evidence" value="ECO:0007669"/>
    <property type="project" value="InterPro"/>
</dbReference>
<keyword evidence="7" id="KW-0456">Lyase</keyword>
<proteinExistence type="inferred from homology"/>
<reference evidence="9" key="1">
    <citation type="submission" date="2020-10" db="EMBL/GenBank/DDBJ databases">
        <authorList>
            <person name="Roach M.J.R."/>
        </authorList>
    </citation>
    <scope>NUCLEOTIDE SEQUENCE</scope>
    <source>
        <strain evidence="9">CBS 1945</strain>
    </source>
</reference>
<dbReference type="EMBL" id="CP064813">
    <property type="protein sequence ID" value="QPG74693.1"/>
    <property type="molecule type" value="Genomic_DNA"/>
</dbReference>
<feature type="compositionally biased region" description="Basic residues" evidence="8">
    <location>
        <begin position="328"/>
        <end position="337"/>
    </location>
</feature>
<keyword evidence="6" id="KW-0238">DNA-binding</keyword>
<feature type="compositionally biased region" description="Basic and acidic residues" evidence="8">
    <location>
        <begin position="280"/>
        <end position="315"/>
    </location>
</feature>
<evidence type="ECO:0000256" key="1">
    <source>
        <dbReference type="ARBA" id="ARBA00008136"/>
    </source>
</evidence>
<dbReference type="KEGG" id="bnn:FOA43_002026"/>
<evidence type="ECO:0000256" key="7">
    <source>
        <dbReference type="ARBA" id="ARBA00023239"/>
    </source>
</evidence>
<evidence type="ECO:0000256" key="6">
    <source>
        <dbReference type="ARBA" id="ARBA00023125"/>
    </source>
</evidence>
<feature type="region of interest" description="Disordered" evidence="8">
    <location>
        <begin position="280"/>
        <end position="337"/>
    </location>
</feature>
<keyword evidence="5" id="KW-0190">Covalent protein-DNA linkage</keyword>
<dbReference type="GeneID" id="62195427"/>
<protein>
    <recommendedName>
        <fullName evidence="11">Abasic site processing protein</fullName>
    </recommendedName>
</protein>